<evidence type="ECO:0000256" key="1">
    <source>
        <dbReference type="ARBA" id="ARBA00004651"/>
    </source>
</evidence>
<feature type="transmembrane region" description="Helical" evidence="6">
    <location>
        <begin position="51"/>
        <end position="69"/>
    </location>
</feature>
<dbReference type="GO" id="GO:0022857">
    <property type="term" value="F:transmembrane transporter activity"/>
    <property type="evidence" value="ECO:0007669"/>
    <property type="project" value="InterPro"/>
</dbReference>
<dbReference type="AlphaFoldDB" id="A0A2K9D829"/>
<feature type="transmembrane region" description="Helical" evidence="6">
    <location>
        <begin position="339"/>
        <end position="358"/>
    </location>
</feature>
<keyword evidence="2 6" id="KW-0812">Transmembrane</keyword>
<keyword evidence="3 6" id="KW-1133">Transmembrane helix</keyword>
<dbReference type="Pfam" id="PF07690">
    <property type="entry name" value="MFS_1"/>
    <property type="match status" value="1"/>
</dbReference>
<evidence type="ECO:0000256" key="2">
    <source>
        <dbReference type="ARBA" id="ARBA00022692"/>
    </source>
</evidence>
<dbReference type="Proteomes" id="UP000233276">
    <property type="component" value="Chromosome"/>
</dbReference>
<feature type="transmembrane region" description="Helical" evidence="6">
    <location>
        <begin position="218"/>
        <end position="236"/>
    </location>
</feature>
<feature type="transmembrane region" description="Helical" evidence="6">
    <location>
        <begin position="131"/>
        <end position="151"/>
    </location>
</feature>
<keyword evidence="4 6" id="KW-0472">Membrane</keyword>
<feature type="region of interest" description="Disordered" evidence="5">
    <location>
        <begin position="1"/>
        <end position="46"/>
    </location>
</feature>
<gene>
    <name evidence="7" type="ORF">CXR34_10090</name>
</gene>
<feature type="transmembrane region" description="Helical" evidence="6">
    <location>
        <begin position="89"/>
        <end position="110"/>
    </location>
</feature>
<dbReference type="EMBL" id="CP025299">
    <property type="protein sequence ID" value="AUG29760.1"/>
    <property type="molecule type" value="Genomic_DNA"/>
</dbReference>
<feature type="transmembrane region" description="Helical" evidence="6">
    <location>
        <begin position="190"/>
        <end position="212"/>
    </location>
</feature>
<feature type="compositionally biased region" description="Basic and acidic residues" evidence="5">
    <location>
        <begin position="8"/>
        <end position="20"/>
    </location>
</feature>
<evidence type="ECO:0000256" key="3">
    <source>
        <dbReference type="ARBA" id="ARBA00022989"/>
    </source>
</evidence>
<evidence type="ECO:0000256" key="4">
    <source>
        <dbReference type="ARBA" id="ARBA00023136"/>
    </source>
</evidence>
<dbReference type="InterPro" id="IPR011701">
    <property type="entry name" value="MFS"/>
</dbReference>
<sequence length="463" mass="46894">MRRAPARVGHDRIDRARSGRSDGAPTKEPPVSAGSPQNAPTAPTSGRRAGAGWFALFTLAWLAIWTAQLTPLQLLIPLQLDTPGDADRWISGVVSSGLVLAAGGLAGVIAGPLAGGMSDRTRGRFGRRRPWALGGVLLGAGSLVAIAFATGPLGVGVAWVGVSVGVAVASAAFTAMIADQLSAQRGTASAAISSSQALGIVVGVGVVVLLGLGVVAGYLMLGAILLVAGGAGALLLPDPPAPAASATARTRRALSARFAAFRDRDFAWMLWGRLVANIGNALGTGLLLFFLLYGLHRDPAAAQDELLLLIVVYTVFVVLASVLAGAVSDRTGNRRGLTVGAALVQGGAALLLAVFPSFEMSLVAAGLLGVGYGAYMSVGLALGTDLLPFAEDSARDLGFVNVAASLGQLLGPLIGAGLVAAVGGFWLLFLGSAVMSVVGGLMTLMVRAPRRHPSSPAPDRARR</sequence>
<dbReference type="PROSITE" id="PS50850">
    <property type="entry name" value="MFS"/>
    <property type="match status" value="1"/>
</dbReference>
<evidence type="ECO:0000256" key="6">
    <source>
        <dbReference type="SAM" id="Phobius"/>
    </source>
</evidence>
<proteinExistence type="predicted"/>
<dbReference type="InterPro" id="IPR036259">
    <property type="entry name" value="MFS_trans_sf"/>
</dbReference>
<evidence type="ECO:0000313" key="8">
    <source>
        <dbReference type="Proteomes" id="UP000233276"/>
    </source>
</evidence>
<name>A0A2K9D829_9MICO</name>
<feature type="transmembrane region" description="Helical" evidence="6">
    <location>
        <begin position="399"/>
        <end position="419"/>
    </location>
</feature>
<dbReference type="GO" id="GO:0005886">
    <property type="term" value="C:plasma membrane"/>
    <property type="evidence" value="ECO:0007669"/>
    <property type="project" value="UniProtKB-SubCell"/>
</dbReference>
<evidence type="ECO:0000256" key="5">
    <source>
        <dbReference type="SAM" id="MobiDB-lite"/>
    </source>
</evidence>
<feature type="transmembrane region" description="Helical" evidence="6">
    <location>
        <begin position="364"/>
        <end position="387"/>
    </location>
</feature>
<accession>A0A2K9D829</accession>
<organism evidence="7 8">
    <name type="scientific">Microbacterium hominis</name>
    <dbReference type="NCBI Taxonomy" id="162426"/>
    <lineage>
        <taxon>Bacteria</taxon>
        <taxon>Bacillati</taxon>
        <taxon>Actinomycetota</taxon>
        <taxon>Actinomycetes</taxon>
        <taxon>Micrococcales</taxon>
        <taxon>Microbacteriaceae</taxon>
        <taxon>Microbacterium</taxon>
    </lineage>
</organism>
<feature type="transmembrane region" description="Helical" evidence="6">
    <location>
        <begin position="274"/>
        <end position="294"/>
    </location>
</feature>
<dbReference type="Gene3D" id="1.20.1250.20">
    <property type="entry name" value="MFS general substrate transporter like domains"/>
    <property type="match status" value="2"/>
</dbReference>
<comment type="subcellular location">
    <subcellularLocation>
        <location evidence="1">Cell membrane</location>
        <topology evidence="1">Multi-pass membrane protein</topology>
    </subcellularLocation>
</comment>
<feature type="transmembrane region" description="Helical" evidence="6">
    <location>
        <begin position="306"/>
        <end position="327"/>
    </location>
</feature>
<dbReference type="PANTHER" id="PTHR23528:SF1">
    <property type="entry name" value="MAJOR FACILITATOR SUPERFAMILY (MFS) PROFILE DOMAIN-CONTAINING PROTEIN"/>
    <property type="match status" value="1"/>
</dbReference>
<feature type="transmembrane region" description="Helical" evidence="6">
    <location>
        <begin position="425"/>
        <end position="446"/>
    </location>
</feature>
<dbReference type="KEGG" id="mhos:CXR34_10090"/>
<feature type="transmembrane region" description="Helical" evidence="6">
    <location>
        <begin position="157"/>
        <end position="178"/>
    </location>
</feature>
<evidence type="ECO:0000313" key="7">
    <source>
        <dbReference type="EMBL" id="AUG29760.1"/>
    </source>
</evidence>
<feature type="compositionally biased region" description="Polar residues" evidence="5">
    <location>
        <begin position="34"/>
        <end position="44"/>
    </location>
</feature>
<protein>
    <submittedName>
        <fullName evidence="7">MFS transporter</fullName>
    </submittedName>
</protein>
<reference evidence="7 8" key="1">
    <citation type="submission" date="2017-12" db="EMBL/GenBank/DDBJ databases">
        <title>Isolation and characterization of estrogens degradatiion strain Microbacterium hominis SJTG1.</title>
        <authorList>
            <person name="Xiong W."/>
            <person name="Yin C."/>
            <person name="Zheng D."/>
            <person name="Liang R."/>
        </authorList>
    </citation>
    <scope>NUCLEOTIDE SEQUENCE [LARGE SCALE GENOMIC DNA]</scope>
    <source>
        <strain evidence="7 8">SJTG1</strain>
    </source>
</reference>
<dbReference type="PANTHER" id="PTHR23528">
    <property type="match status" value="1"/>
</dbReference>
<dbReference type="SUPFAM" id="SSF103473">
    <property type="entry name" value="MFS general substrate transporter"/>
    <property type="match status" value="1"/>
</dbReference>
<dbReference type="InterPro" id="IPR020846">
    <property type="entry name" value="MFS_dom"/>
</dbReference>